<dbReference type="OrthoDB" id="8609648at2"/>
<keyword evidence="8" id="KW-1185">Reference proteome</keyword>
<evidence type="ECO:0000256" key="6">
    <source>
        <dbReference type="SAM" id="Phobius"/>
    </source>
</evidence>
<protein>
    <submittedName>
        <fullName evidence="7">Polysaccharide biosynthesis protein</fullName>
    </submittedName>
</protein>
<feature type="transmembrane region" description="Helical" evidence="6">
    <location>
        <begin position="470"/>
        <end position="489"/>
    </location>
</feature>
<feature type="transmembrane region" description="Helical" evidence="6">
    <location>
        <begin position="12"/>
        <end position="35"/>
    </location>
</feature>
<evidence type="ECO:0000313" key="8">
    <source>
        <dbReference type="Proteomes" id="UP000250003"/>
    </source>
</evidence>
<dbReference type="GO" id="GO:0005886">
    <property type="term" value="C:plasma membrane"/>
    <property type="evidence" value="ECO:0007669"/>
    <property type="project" value="UniProtKB-SubCell"/>
</dbReference>
<evidence type="ECO:0000256" key="3">
    <source>
        <dbReference type="ARBA" id="ARBA00022692"/>
    </source>
</evidence>
<evidence type="ECO:0000256" key="1">
    <source>
        <dbReference type="ARBA" id="ARBA00004651"/>
    </source>
</evidence>
<feature type="transmembrane region" description="Helical" evidence="6">
    <location>
        <begin position="313"/>
        <end position="338"/>
    </location>
</feature>
<organism evidence="7 8">
    <name type="scientific">Blautia argi</name>
    <dbReference type="NCBI Taxonomy" id="1912897"/>
    <lineage>
        <taxon>Bacteria</taxon>
        <taxon>Bacillati</taxon>
        <taxon>Bacillota</taxon>
        <taxon>Clostridia</taxon>
        <taxon>Lachnospirales</taxon>
        <taxon>Lachnospiraceae</taxon>
        <taxon>Blautia</taxon>
    </lineage>
</organism>
<feature type="transmembrane region" description="Helical" evidence="6">
    <location>
        <begin position="435"/>
        <end position="458"/>
    </location>
</feature>
<name>A0A2Z4U7W0_9FIRM</name>
<keyword evidence="5 6" id="KW-0472">Membrane</keyword>
<reference evidence="8" key="1">
    <citation type="submission" date="2018-06" db="EMBL/GenBank/DDBJ databases">
        <title>Description of Blautia argi sp. nov., a new anaerobic isolated from dog feces.</title>
        <authorList>
            <person name="Chang Y.-H."/>
            <person name="Paek J."/>
            <person name="Shin Y."/>
        </authorList>
    </citation>
    <scope>NUCLEOTIDE SEQUENCE [LARGE SCALE GENOMIC DNA]</scope>
    <source>
        <strain evidence="8">KCTC 15426</strain>
    </source>
</reference>
<evidence type="ECO:0000313" key="7">
    <source>
        <dbReference type="EMBL" id="AWY96964.1"/>
    </source>
</evidence>
<proteinExistence type="predicted"/>
<feature type="transmembrane region" description="Helical" evidence="6">
    <location>
        <begin position="91"/>
        <end position="115"/>
    </location>
</feature>
<comment type="subcellular location">
    <subcellularLocation>
        <location evidence="1">Cell membrane</location>
        <topology evidence="1">Multi-pass membrane protein</topology>
    </subcellularLocation>
</comment>
<dbReference type="Proteomes" id="UP000250003">
    <property type="component" value="Chromosome"/>
</dbReference>
<feature type="transmembrane region" description="Helical" evidence="6">
    <location>
        <begin position="41"/>
        <end position="62"/>
    </location>
</feature>
<feature type="transmembrane region" description="Helical" evidence="6">
    <location>
        <begin position="344"/>
        <end position="360"/>
    </location>
</feature>
<gene>
    <name evidence="7" type="ORF">DQQ01_00995</name>
</gene>
<dbReference type="AlphaFoldDB" id="A0A2Z4U7W0"/>
<feature type="transmembrane region" description="Helical" evidence="6">
    <location>
        <begin position="188"/>
        <end position="207"/>
    </location>
</feature>
<keyword evidence="4 6" id="KW-1133">Transmembrane helix</keyword>
<keyword evidence="3 6" id="KW-0812">Transmembrane</keyword>
<dbReference type="RefSeq" id="WP_111917815.1">
    <property type="nucleotide sequence ID" value="NZ_CAUWHR010000020.1"/>
</dbReference>
<dbReference type="EMBL" id="CP030280">
    <property type="protein sequence ID" value="AWY96964.1"/>
    <property type="molecule type" value="Genomic_DNA"/>
</dbReference>
<dbReference type="KEGG" id="blau:DQQ01_00995"/>
<dbReference type="PANTHER" id="PTHR30250:SF26">
    <property type="entry name" value="PSMA PROTEIN"/>
    <property type="match status" value="1"/>
</dbReference>
<dbReference type="InterPro" id="IPR050833">
    <property type="entry name" value="Poly_Biosynth_Transport"/>
</dbReference>
<feature type="transmembrane region" description="Helical" evidence="6">
    <location>
        <begin position="380"/>
        <end position="397"/>
    </location>
</feature>
<accession>A0A2Z4U7W0</accession>
<evidence type="ECO:0000256" key="2">
    <source>
        <dbReference type="ARBA" id="ARBA00022475"/>
    </source>
</evidence>
<feature type="transmembrane region" description="Helical" evidence="6">
    <location>
        <begin position="158"/>
        <end position="182"/>
    </location>
</feature>
<evidence type="ECO:0000256" key="4">
    <source>
        <dbReference type="ARBA" id="ARBA00022989"/>
    </source>
</evidence>
<evidence type="ECO:0000256" key="5">
    <source>
        <dbReference type="ARBA" id="ARBA00023136"/>
    </source>
</evidence>
<dbReference type="PANTHER" id="PTHR30250">
    <property type="entry name" value="PST FAMILY PREDICTED COLANIC ACID TRANSPORTER"/>
    <property type="match status" value="1"/>
</dbReference>
<sequence length="510" mass="57684">MTSRSKFIAKNITFGYISNIVALILNFVSRTVFIYTLGDSYLGISGLFGNVLGILSFAELGIGTAMNYELYKPVANHDIEKIKSLMNFYKIAYRVIATVVAIVGLAICPFLKYIIHDSNGVLRGNEIYVYYLIYLFNTVISYFVTYKFSLVNAEQKSYIFTIINSITNFLTVTFQIVVLLLFKNFLVYLLTASIIGVLQKIGISLYLRKLYPYLLEKPVQKLRKEELSPIKKNVKALIIHKIGEISVYQTDNIIISMFEGIKTVGLVSNYTLLISSVKGFVDIIFNSAIPSFGNLMANSDDERKYELFRCYKFLGFWVYGFCSIAFAILASPFITLWVGESRTISYGTVLLLIADFYLVGQRICMNNVKVAGGVFWQDRYVAFLQAIVNVVISIVMIKKIGLPGVYVGTIVQGLISTIIKPIIVYRDLFKVKPSLYFRQGLGNLLVTILAGAITYIISNTWLAESTILNFMIRMIVVIVIPNLTFMLVYSRTKEFAYLKGTITRVIKRKV</sequence>
<keyword evidence="2" id="KW-1003">Cell membrane</keyword>
<feature type="transmembrane region" description="Helical" evidence="6">
    <location>
        <begin position="403"/>
        <end position="423"/>
    </location>
</feature>
<feature type="transmembrane region" description="Helical" evidence="6">
    <location>
        <begin position="127"/>
        <end position="146"/>
    </location>
</feature>